<feature type="transmembrane region" description="Helical" evidence="1">
    <location>
        <begin position="42"/>
        <end position="61"/>
    </location>
</feature>
<evidence type="ECO:0000259" key="2">
    <source>
        <dbReference type="PROSITE" id="PS51178"/>
    </source>
</evidence>
<dbReference type="Proteomes" id="UP001500842">
    <property type="component" value="Unassembled WGS sequence"/>
</dbReference>
<proteinExistence type="predicted"/>
<evidence type="ECO:0000313" key="3">
    <source>
        <dbReference type="EMBL" id="GAA1538104.1"/>
    </source>
</evidence>
<name>A0ABN2BC24_9ACTN</name>
<feature type="domain" description="PASTA" evidence="2">
    <location>
        <begin position="95"/>
        <end position="161"/>
    </location>
</feature>
<dbReference type="InterPro" id="IPR005543">
    <property type="entry name" value="PASTA_dom"/>
</dbReference>
<keyword evidence="1" id="KW-1133">Transmembrane helix</keyword>
<keyword evidence="4" id="KW-1185">Reference proteome</keyword>
<evidence type="ECO:0000256" key="1">
    <source>
        <dbReference type="SAM" id="Phobius"/>
    </source>
</evidence>
<dbReference type="SMART" id="SM00740">
    <property type="entry name" value="PASTA"/>
    <property type="match status" value="2"/>
</dbReference>
<comment type="caution">
    <text evidence="3">The sequence shown here is derived from an EMBL/GenBank/DDBJ whole genome shotgun (WGS) entry which is preliminary data.</text>
</comment>
<feature type="domain" description="PASTA" evidence="2">
    <location>
        <begin position="163"/>
        <end position="226"/>
    </location>
</feature>
<dbReference type="Gene3D" id="3.30.10.20">
    <property type="match status" value="2"/>
</dbReference>
<organism evidence="3 4">
    <name type="scientific">Nocardioides humi</name>
    <dbReference type="NCBI Taxonomy" id="449461"/>
    <lineage>
        <taxon>Bacteria</taxon>
        <taxon>Bacillati</taxon>
        <taxon>Actinomycetota</taxon>
        <taxon>Actinomycetes</taxon>
        <taxon>Propionibacteriales</taxon>
        <taxon>Nocardioidaceae</taxon>
        <taxon>Nocardioides</taxon>
    </lineage>
</organism>
<keyword evidence="1" id="KW-0812">Transmembrane</keyword>
<dbReference type="PROSITE" id="PS51178">
    <property type="entry name" value="PASTA"/>
    <property type="match status" value="2"/>
</dbReference>
<gene>
    <name evidence="3" type="ORF">GCM10009788_45860</name>
</gene>
<accession>A0ABN2BC24</accession>
<feature type="transmembrane region" description="Helical" evidence="1">
    <location>
        <begin position="15"/>
        <end position="35"/>
    </location>
</feature>
<reference evidence="3 4" key="1">
    <citation type="journal article" date="2019" name="Int. J. Syst. Evol. Microbiol.">
        <title>The Global Catalogue of Microorganisms (GCM) 10K type strain sequencing project: providing services to taxonomists for standard genome sequencing and annotation.</title>
        <authorList>
            <consortium name="The Broad Institute Genomics Platform"/>
            <consortium name="The Broad Institute Genome Sequencing Center for Infectious Disease"/>
            <person name="Wu L."/>
            <person name="Ma J."/>
        </authorList>
    </citation>
    <scope>NUCLEOTIDE SEQUENCE [LARGE SCALE GENOMIC DNA]</scope>
    <source>
        <strain evidence="3 4">JCM 14942</strain>
    </source>
</reference>
<sequence>MLSRPPSRLPLWQTWWVIVPALLLCFPLGLVGVWLRPGLTTNLRWVLTGATAAFLVLVLALPDEPSPTGRDEAPAASAPEVDAVVDQKPTGTPTAAVPVAVPDLVGQDREEARAALEGVGLVLGEIATEPSRRAADSVLRQSTAAGTEAAPGSSVDVVLAAPLPEVPDVLGLREGKAVKRLERAGFVVDVSTRVTRTGADGVVLEQRPGAATGKRPGATIRIVVSDVQIAPLAQSPPADRNCTPGYSPCLAPASDYDCAGGSGDGPEYVYGTVRVTGSDPYDLDRDGNGIGCD</sequence>
<keyword evidence="1" id="KW-0472">Membrane</keyword>
<dbReference type="Pfam" id="PF03793">
    <property type="entry name" value="PASTA"/>
    <property type="match status" value="2"/>
</dbReference>
<evidence type="ECO:0000313" key="4">
    <source>
        <dbReference type="Proteomes" id="UP001500842"/>
    </source>
</evidence>
<dbReference type="EMBL" id="BAAAOR010000033">
    <property type="protein sequence ID" value="GAA1538104.1"/>
    <property type="molecule type" value="Genomic_DNA"/>
</dbReference>
<dbReference type="CDD" id="cd06577">
    <property type="entry name" value="PASTA_pknB"/>
    <property type="match status" value="2"/>
</dbReference>
<protein>
    <recommendedName>
        <fullName evidence="2">PASTA domain-containing protein</fullName>
    </recommendedName>
</protein>